<reference evidence="3" key="1">
    <citation type="journal article" date="2014" name="Front. Microbiol.">
        <title>High frequency of phylogenetically diverse reductive dehalogenase-homologous genes in deep subseafloor sedimentary metagenomes.</title>
        <authorList>
            <person name="Kawai M."/>
            <person name="Futagami T."/>
            <person name="Toyoda A."/>
            <person name="Takaki Y."/>
            <person name="Nishi S."/>
            <person name="Hori S."/>
            <person name="Arai W."/>
            <person name="Tsubouchi T."/>
            <person name="Morono Y."/>
            <person name="Uchiyama I."/>
            <person name="Ito T."/>
            <person name="Fujiyama A."/>
            <person name="Inagaki F."/>
            <person name="Takami H."/>
        </authorList>
    </citation>
    <scope>NUCLEOTIDE SEQUENCE</scope>
    <source>
        <strain evidence="3">Expedition CK06-06</strain>
    </source>
</reference>
<keyword evidence="2" id="KW-0472">Membrane</keyword>
<feature type="transmembrane region" description="Helical" evidence="2">
    <location>
        <begin position="48"/>
        <end position="68"/>
    </location>
</feature>
<keyword evidence="2" id="KW-1133">Transmembrane helix</keyword>
<evidence type="ECO:0000256" key="2">
    <source>
        <dbReference type="SAM" id="Phobius"/>
    </source>
</evidence>
<accession>X0YSE0</accession>
<dbReference type="EMBL" id="BARS01057443">
    <property type="protein sequence ID" value="GAG51308.1"/>
    <property type="molecule type" value="Genomic_DNA"/>
</dbReference>
<comment type="caution">
    <text evidence="3">The sequence shown here is derived from an EMBL/GenBank/DDBJ whole genome shotgun (WGS) entry which is preliminary data.</text>
</comment>
<feature type="non-terminal residue" evidence="3">
    <location>
        <position position="1"/>
    </location>
</feature>
<gene>
    <name evidence="3" type="ORF">S01H1_84218</name>
</gene>
<organism evidence="3">
    <name type="scientific">marine sediment metagenome</name>
    <dbReference type="NCBI Taxonomy" id="412755"/>
    <lineage>
        <taxon>unclassified sequences</taxon>
        <taxon>metagenomes</taxon>
        <taxon>ecological metagenomes</taxon>
    </lineage>
</organism>
<name>X0YSE0_9ZZZZ</name>
<feature type="region of interest" description="Disordered" evidence="1">
    <location>
        <begin position="1"/>
        <end position="25"/>
    </location>
</feature>
<sequence>DVTSPAGGGGEEDDDPAGDVGLGPIYPTDGAACSFTGGVEKPYNASQAAAILLIFIIILVFSTARPLIRQTY</sequence>
<proteinExistence type="predicted"/>
<evidence type="ECO:0000256" key="1">
    <source>
        <dbReference type="SAM" id="MobiDB-lite"/>
    </source>
</evidence>
<protein>
    <submittedName>
        <fullName evidence="3">Uncharacterized protein</fullName>
    </submittedName>
</protein>
<keyword evidence="2" id="KW-0812">Transmembrane</keyword>
<evidence type="ECO:0000313" key="3">
    <source>
        <dbReference type="EMBL" id="GAG51308.1"/>
    </source>
</evidence>
<dbReference type="AlphaFoldDB" id="X0YSE0"/>